<accession>A0ABQ2RW80</accession>
<dbReference type="PROSITE" id="PS50056">
    <property type="entry name" value="TYR_PHOSPHATASE_2"/>
    <property type="match status" value="1"/>
</dbReference>
<dbReference type="EMBL" id="BMQM01000037">
    <property type="protein sequence ID" value="GGR71788.1"/>
    <property type="molecule type" value="Genomic_DNA"/>
</dbReference>
<dbReference type="InterPro" id="IPR000387">
    <property type="entry name" value="Tyr_Pase_dom"/>
</dbReference>
<dbReference type="InterPro" id="IPR029021">
    <property type="entry name" value="Prot-tyrosine_phosphatase-like"/>
</dbReference>
<evidence type="ECO:0000313" key="3">
    <source>
        <dbReference type="Proteomes" id="UP000634308"/>
    </source>
</evidence>
<sequence>MNLSVSGVTDLPDLGEPAQGKNVAVISLRDPGDPLPEALDGHAGPLLTLAFHDTDGDDLDVPPGAWHLTQVQRFLEREARGHDLHVHCFAGISRSPAVASFALAVVQPDLSDEEIVAAVLAARPQAHPNPYLLALADDHLGRDLCRAWIQATERY</sequence>
<organism evidence="2 3">
    <name type="scientific">Deinococcus seoulensis</name>
    <dbReference type="NCBI Taxonomy" id="1837379"/>
    <lineage>
        <taxon>Bacteria</taxon>
        <taxon>Thermotogati</taxon>
        <taxon>Deinococcota</taxon>
        <taxon>Deinococci</taxon>
        <taxon>Deinococcales</taxon>
        <taxon>Deinococcaceae</taxon>
        <taxon>Deinococcus</taxon>
    </lineage>
</organism>
<name>A0ABQ2RW80_9DEIO</name>
<dbReference type="SUPFAM" id="SSF52799">
    <property type="entry name" value="(Phosphotyrosine protein) phosphatases II"/>
    <property type="match status" value="1"/>
</dbReference>
<dbReference type="InterPro" id="IPR016130">
    <property type="entry name" value="Tyr_Pase_AS"/>
</dbReference>
<dbReference type="RefSeq" id="WP_189066445.1">
    <property type="nucleotide sequence ID" value="NZ_BMQM01000037.1"/>
</dbReference>
<evidence type="ECO:0000259" key="1">
    <source>
        <dbReference type="PROSITE" id="PS50056"/>
    </source>
</evidence>
<protein>
    <recommendedName>
        <fullName evidence="1">Tyrosine specific protein phosphatases domain-containing protein</fullName>
    </recommendedName>
</protein>
<feature type="domain" description="Tyrosine specific protein phosphatases" evidence="1">
    <location>
        <begin position="68"/>
        <end position="124"/>
    </location>
</feature>
<proteinExistence type="predicted"/>
<dbReference type="Gene3D" id="3.90.190.10">
    <property type="entry name" value="Protein tyrosine phosphatase superfamily"/>
    <property type="match status" value="1"/>
</dbReference>
<keyword evidence="3" id="KW-1185">Reference proteome</keyword>
<dbReference type="PROSITE" id="PS00383">
    <property type="entry name" value="TYR_PHOSPHATASE_1"/>
    <property type="match status" value="1"/>
</dbReference>
<gene>
    <name evidence="2" type="ORF">GCM10008959_36790</name>
</gene>
<comment type="caution">
    <text evidence="2">The sequence shown here is derived from an EMBL/GenBank/DDBJ whole genome shotgun (WGS) entry which is preliminary data.</text>
</comment>
<reference evidence="3" key="1">
    <citation type="journal article" date="2019" name="Int. J. Syst. Evol. Microbiol.">
        <title>The Global Catalogue of Microorganisms (GCM) 10K type strain sequencing project: providing services to taxonomists for standard genome sequencing and annotation.</title>
        <authorList>
            <consortium name="The Broad Institute Genomics Platform"/>
            <consortium name="The Broad Institute Genome Sequencing Center for Infectious Disease"/>
            <person name="Wu L."/>
            <person name="Ma J."/>
        </authorList>
    </citation>
    <scope>NUCLEOTIDE SEQUENCE [LARGE SCALE GENOMIC DNA]</scope>
    <source>
        <strain evidence="3">JCM 31404</strain>
    </source>
</reference>
<evidence type="ECO:0000313" key="2">
    <source>
        <dbReference type="EMBL" id="GGR71788.1"/>
    </source>
</evidence>
<dbReference type="Proteomes" id="UP000634308">
    <property type="component" value="Unassembled WGS sequence"/>
</dbReference>